<keyword evidence="9" id="KW-1185">Reference proteome</keyword>
<evidence type="ECO:0000259" key="7">
    <source>
        <dbReference type="PROSITE" id="PS51900"/>
    </source>
</evidence>
<dbReference type="SUPFAM" id="SSF56349">
    <property type="entry name" value="DNA breaking-rejoining enzymes"/>
    <property type="match status" value="1"/>
</dbReference>
<gene>
    <name evidence="8" type="ORF">EDD33_2679</name>
</gene>
<feature type="domain" description="Core-binding (CB)" evidence="7">
    <location>
        <begin position="77"/>
        <end position="163"/>
    </location>
</feature>
<evidence type="ECO:0000256" key="5">
    <source>
        <dbReference type="SAM" id="MobiDB-lite"/>
    </source>
</evidence>
<evidence type="ECO:0000256" key="3">
    <source>
        <dbReference type="ARBA" id="ARBA00023172"/>
    </source>
</evidence>
<accession>A0A3N2CWD5</accession>
<dbReference type="PANTHER" id="PTHR30349:SF64">
    <property type="entry name" value="PROPHAGE INTEGRASE INTD-RELATED"/>
    <property type="match status" value="1"/>
</dbReference>
<dbReference type="Pfam" id="PF22022">
    <property type="entry name" value="Phage_int_M"/>
    <property type="match status" value="1"/>
</dbReference>
<dbReference type="Gene3D" id="1.10.443.10">
    <property type="entry name" value="Intergrase catalytic core"/>
    <property type="match status" value="1"/>
</dbReference>
<dbReference type="PANTHER" id="PTHR30349">
    <property type="entry name" value="PHAGE INTEGRASE-RELATED"/>
    <property type="match status" value="1"/>
</dbReference>
<protein>
    <submittedName>
        <fullName evidence="8">Site-specific recombinase XerD</fullName>
    </submittedName>
</protein>
<dbReference type="InterPro" id="IPR050090">
    <property type="entry name" value="Tyrosine_recombinase_XerCD"/>
</dbReference>
<dbReference type="AlphaFoldDB" id="A0A3N2CWD5"/>
<dbReference type="GO" id="GO:0003677">
    <property type="term" value="F:DNA binding"/>
    <property type="evidence" value="ECO:0007669"/>
    <property type="project" value="UniProtKB-UniRule"/>
</dbReference>
<dbReference type="InterPro" id="IPR011010">
    <property type="entry name" value="DNA_brk_join_enz"/>
</dbReference>
<comment type="caution">
    <text evidence="8">The sequence shown here is derived from an EMBL/GenBank/DDBJ whole genome shotgun (WGS) entry which is preliminary data.</text>
</comment>
<sequence length="409" mass="44438">MGRKPLPLGSSGLIRTEPVGGKGTNRFRARAYYRDFDGVTRLVEASGRTSTQASQALRTKLQQRSQAGRRGDLTGMSRFAEAADLWLEKVESMVADGRRSPSTVEIYRRQLRLHVLPAMGEVRLGEITTPLADKVIFGIKTNISPATAKTARSVISGVMGQAVRHGAVVANPVREVERVESGARRQPRALGEQERVQLLTWLVDDAKARRRDLPELVFFMLATGVRIGEALATVWSDVDLQAGTVHVTSTLVRVRGEGLLRKGTKTSAGERLLDLPPSAVAVLQRRFMTGARLDQPLFPDIFGGFRDPANVRRELREAREAAGMPWVTSHTFRKTAATILDEAALSARLIADHLGHSRISMTQDVYLARRSVGSPAALALEAGLRDIAPLGVSNGKTMGNDEGQVPGGT</sequence>
<feature type="compositionally biased region" description="Polar residues" evidence="5">
    <location>
        <begin position="47"/>
        <end position="66"/>
    </location>
</feature>
<dbReference type="Pfam" id="PF00589">
    <property type="entry name" value="Phage_integrase"/>
    <property type="match status" value="1"/>
</dbReference>
<dbReference type="PROSITE" id="PS51898">
    <property type="entry name" value="TYR_RECOMBINASE"/>
    <property type="match status" value="1"/>
</dbReference>
<keyword evidence="3" id="KW-0233">DNA recombination</keyword>
<name>A0A3N2CWD5_9ACTN</name>
<dbReference type="OrthoDB" id="4326943at2"/>
<dbReference type="InterPro" id="IPR002104">
    <property type="entry name" value="Integrase_catalytic"/>
</dbReference>
<dbReference type="InterPro" id="IPR010998">
    <property type="entry name" value="Integrase_recombinase_N"/>
</dbReference>
<keyword evidence="2 4" id="KW-0238">DNA-binding</keyword>
<feature type="domain" description="Tyr recombinase" evidence="6">
    <location>
        <begin position="185"/>
        <end position="380"/>
    </location>
</feature>
<dbReference type="EMBL" id="RKHO01000001">
    <property type="protein sequence ID" value="ROR91803.1"/>
    <property type="molecule type" value="Genomic_DNA"/>
</dbReference>
<dbReference type="InterPro" id="IPR053876">
    <property type="entry name" value="Phage_int_M"/>
</dbReference>
<organism evidence="8 9">
    <name type="scientific">Nocardioides aurantiacus</name>
    <dbReference type="NCBI Taxonomy" id="86796"/>
    <lineage>
        <taxon>Bacteria</taxon>
        <taxon>Bacillati</taxon>
        <taxon>Actinomycetota</taxon>
        <taxon>Actinomycetes</taxon>
        <taxon>Propionibacteriales</taxon>
        <taxon>Nocardioidaceae</taxon>
        <taxon>Nocardioides</taxon>
    </lineage>
</organism>
<evidence type="ECO:0000256" key="1">
    <source>
        <dbReference type="ARBA" id="ARBA00008857"/>
    </source>
</evidence>
<reference evidence="8 9" key="1">
    <citation type="submission" date="2018-11" db="EMBL/GenBank/DDBJ databases">
        <title>Sequencing the genomes of 1000 actinobacteria strains.</title>
        <authorList>
            <person name="Klenk H.-P."/>
        </authorList>
    </citation>
    <scope>NUCLEOTIDE SEQUENCE [LARGE SCALE GENOMIC DNA]</scope>
    <source>
        <strain evidence="8 9">DSM 12652</strain>
    </source>
</reference>
<feature type="region of interest" description="Disordered" evidence="5">
    <location>
        <begin position="47"/>
        <end position="70"/>
    </location>
</feature>
<dbReference type="CDD" id="cd01189">
    <property type="entry name" value="INT_ICEBs1_C_like"/>
    <property type="match status" value="1"/>
</dbReference>
<evidence type="ECO:0000313" key="8">
    <source>
        <dbReference type="EMBL" id="ROR91803.1"/>
    </source>
</evidence>
<dbReference type="InterPro" id="IPR013762">
    <property type="entry name" value="Integrase-like_cat_sf"/>
</dbReference>
<dbReference type="Proteomes" id="UP000281738">
    <property type="component" value="Unassembled WGS sequence"/>
</dbReference>
<dbReference type="PROSITE" id="PS51900">
    <property type="entry name" value="CB"/>
    <property type="match status" value="1"/>
</dbReference>
<dbReference type="GO" id="GO:0015074">
    <property type="term" value="P:DNA integration"/>
    <property type="evidence" value="ECO:0007669"/>
    <property type="project" value="InterPro"/>
</dbReference>
<dbReference type="Gene3D" id="1.10.150.130">
    <property type="match status" value="1"/>
</dbReference>
<proteinExistence type="inferred from homology"/>
<evidence type="ECO:0000256" key="4">
    <source>
        <dbReference type="PROSITE-ProRule" id="PRU01248"/>
    </source>
</evidence>
<evidence type="ECO:0000313" key="9">
    <source>
        <dbReference type="Proteomes" id="UP000281738"/>
    </source>
</evidence>
<evidence type="ECO:0000259" key="6">
    <source>
        <dbReference type="PROSITE" id="PS51898"/>
    </source>
</evidence>
<feature type="region of interest" description="Disordered" evidence="5">
    <location>
        <begin position="1"/>
        <end position="20"/>
    </location>
</feature>
<comment type="similarity">
    <text evidence="1">Belongs to the 'phage' integrase family.</text>
</comment>
<dbReference type="InterPro" id="IPR044068">
    <property type="entry name" value="CB"/>
</dbReference>
<evidence type="ECO:0000256" key="2">
    <source>
        <dbReference type="ARBA" id="ARBA00023125"/>
    </source>
</evidence>
<dbReference type="GO" id="GO:0006310">
    <property type="term" value="P:DNA recombination"/>
    <property type="evidence" value="ECO:0007669"/>
    <property type="project" value="UniProtKB-KW"/>
</dbReference>